<accession>A0A1Y4INX4</accession>
<organism evidence="1 2">
    <name type="scientific">Parabacteroides distasonis</name>
    <dbReference type="NCBI Taxonomy" id="823"/>
    <lineage>
        <taxon>Bacteria</taxon>
        <taxon>Pseudomonadati</taxon>
        <taxon>Bacteroidota</taxon>
        <taxon>Bacteroidia</taxon>
        <taxon>Bacteroidales</taxon>
        <taxon>Tannerellaceae</taxon>
        <taxon>Parabacteroides</taxon>
    </lineage>
</organism>
<sequence>MKKDVYYCIVLSDSQLDFLAGSKYGIDRMKVLKCLIDAAAIKETKYEKKGFAITLHIGQAALSEVELATRLGYDKKTVSRLLDKMGELGIATSEQTNRTSIHTVHCVSAWYADNQKILNPHYVSVKERHHCVGEIGDNGIDKDGIAADVSNDGIGKSVTSACCNSGQPSLSLISDNNVYDGDGA</sequence>
<dbReference type="SUPFAM" id="SSF46785">
    <property type="entry name" value="Winged helix' DNA-binding domain"/>
    <property type="match status" value="1"/>
</dbReference>
<comment type="caution">
    <text evidence="1">The sequence shown here is derived from an EMBL/GenBank/DDBJ whole genome shotgun (WGS) entry which is preliminary data.</text>
</comment>
<dbReference type="RefSeq" id="WP_087343470.1">
    <property type="nucleotide sequence ID" value="NZ_NFJX01000004.1"/>
</dbReference>
<proteinExistence type="predicted"/>
<evidence type="ECO:0000313" key="2">
    <source>
        <dbReference type="Proteomes" id="UP000195950"/>
    </source>
</evidence>
<dbReference type="InterPro" id="IPR036390">
    <property type="entry name" value="WH_DNA-bd_sf"/>
</dbReference>
<dbReference type="AlphaFoldDB" id="A0A1Y4INX4"/>
<dbReference type="Proteomes" id="UP000195950">
    <property type="component" value="Unassembled WGS sequence"/>
</dbReference>
<evidence type="ECO:0000313" key="1">
    <source>
        <dbReference type="EMBL" id="OUP20680.1"/>
    </source>
</evidence>
<dbReference type="EMBL" id="NFJX01000004">
    <property type="protein sequence ID" value="OUP20680.1"/>
    <property type="molecule type" value="Genomic_DNA"/>
</dbReference>
<name>A0A1Y4INX4_PARDI</name>
<reference evidence="2" key="1">
    <citation type="submission" date="2017-04" db="EMBL/GenBank/DDBJ databases">
        <title>Function of individual gut microbiota members based on whole genome sequencing of pure cultures obtained from chicken caecum.</title>
        <authorList>
            <person name="Medvecky M."/>
            <person name="Cejkova D."/>
            <person name="Polansky O."/>
            <person name="Karasova D."/>
            <person name="Kubasova T."/>
            <person name="Cizek A."/>
            <person name="Rychlik I."/>
        </authorList>
    </citation>
    <scope>NUCLEOTIDE SEQUENCE [LARGE SCALE GENOMIC DNA]</scope>
    <source>
        <strain evidence="2">An199</strain>
    </source>
</reference>
<protein>
    <submittedName>
        <fullName evidence="1">MarR family transcriptional regulator</fullName>
    </submittedName>
</protein>
<gene>
    <name evidence="1" type="ORF">B5F32_06225</name>
</gene>